<protein>
    <recommendedName>
        <fullName evidence="5">DUF3099 domain-containing protein</fullName>
    </recommendedName>
</protein>
<proteinExistence type="predicted"/>
<feature type="compositionally biased region" description="Basic and acidic residues" evidence="1">
    <location>
        <begin position="156"/>
        <end position="165"/>
    </location>
</feature>
<keyword evidence="2" id="KW-1133">Transmembrane helix</keyword>
<keyword evidence="4" id="KW-1185">Reference proteome</keyword>
<feature type="compositionally biased region" description="Acidic residues" evidence="1">
    <location>
        <begin position="142"/>
        <end position="155"/>
    </location>
</feature>
<feature type="transmembrane region" description="Helical" evidence="2">
    <location>
        <begin position="67"/>
        <end position="86"/>
    </location>
</feature>
<evidence type="ECO:0000256" key="2">
    <source>
        <dbReference type="SAM" id="Phobius"/>
    </source>
</evidence>
<evidence type="ECO:0000313" key="4">
    <source>
        <dbReference type="Proteomes" id="UP000009877"/>
    </source>
</evidence>
<gene>
    <name evidence="3" type="ORF">C884_00010</name>
</gene>
<feature type="region of interest" description="Disordered" evidence="1">
    <location>
        <begin position="120"/>
        <end position="182"/>
    </location>
</feature>
<comment type="caution">
    <text evidence="3">The sequence shown here is derived from an EMBL/GenBank/DDBJ whole genome shotgun (WGS) entry which is preliminary data.</text>
</comment>
<dbReference type="Pfam" id="PF11298">
    <property type="entry name" value="DUF3099"/>
    <property type="match status" value="1"/>
</dbReference>
<feature type="transmembrane region" description="Helical" evidence="2">
    <location>
        <begin position="92"/>
        <end position="115"/>
    </location>
</feature>
<organism evidence="3 4">
    <name type="scientific">Kocuria palustris PEL</name>
    <dbReference type="NCBI Taxonomy" id="1236550"/>
    <lineage>
        <taxon>Bacteria</taxon>
        <taxon>Bacillati</taxon>
        <taxon>Actinomycetota</taxon>
        <taxon>Actinomycetes</taxon>
        <taxon>Micrococcales</taxon>
        <taxon>Micrococcaceae</taxon>
        <taxon>Kocuria</taxon>
    </lineage>
</organism>
<dbReference type="InterPro" id="IPR021449">
    <property type="entry name" value="DUF3099"/>
</dbReference>
<keyword evidence="2" id="KW-0812">Transmembrane</keyword>
<evidence type="ECO:0000313" key="3">
    <source>
        <dbReference type="EMBL" id="EME37815.1"/>
    </source>
</evidence>
<dbReference type="Proteomes" id="UP000009877">
    <property type="component" value="Unassembled WGS sequence"/>
</dbReference>
<keyword evidence="2" id="KW-0472">Membrane</keyword>
<dbReference type="EMBL" id="ANHZ02000001">
    <property type="protein sequence ID" value="EME37815.1"/>
    <property type="molecule type" value="Genomic_DNA"/>
</dbReference>
<feature type="compositionally biased region" description="Basic and acidic residues" evidence="1">
    <location>
        <begin position="19"/>
        <end position="29"/>
    </location>
</feature>
<feature type="region of interest" description="Disordered" evidence="1">
    <location>
        <begin position="1"/>
        <end position="56"/>
    </location>
</feature>
<evidence type="ECO:0000256" key="1">
    <source>
        <dbReference type="SAM" id="MobiDB-lite"/>
    </source>
</evidence>
<evidence type="ECO:0008006" key="5">
    <source>
        <dbReference type="Google" id="ProtNLM"/>
    </source>
</evidence>
<accession>M2YH33</accession>
<name>M2YH33_9MICC</name>
<sequence length="182" mass="19397">MTPRYLNPSDLAAMQATAERARARSRAVEPRASSSSGSGGKRRGKDADSYSITSTPEAHSADMGRRMVVYGIQMLLRVVCLIAFVLVDHWILRIVCGLGIIVLPWSAVLLANVGADRTERSSSYMAPDPEPAPVQLTAEPASDSDAETIDGEWSEDTERMLESGRGRSAAGMQDNGTGGLSG</sequence>
<dbReference type="AlphaFoldDB" id="M2YH33"/>
<dbReference type="RefSeq" id="WP_006213158.1">
    <property type="nucleotide sequence ID" value="NZ_ANHZ02000001.1"/>
</dbReference>
<reference evidence="3 4" key="1">
    <citation type="journal article" date="2014" name="Genome Announc.">
        <title>Draft Genome Sequence of Kocuria palustris PEL.</title>
        <authorList>
            <person name="Sharma G."/>
            <person name="Khatri I."/>
            <person name="Subramanian S."/>
        </authorList>
    </citation>
    <scope>NUCLEOTIDE SEQUENCE [LARGE SCALE GENOMIC DNA]</scope>
    <source>
        <strain evidence="3 4">PEL</strain>
    </source>
</reference>